<organism evidence="8 9">
    <name type="scientific">Tripterygium wilfordii</name>
    <name type="common">Thunder God vine</name>
    <dbReference type="NCBI Taxonomy" id="458696"/>
    <lineage>
        <taxon>Eukaryota</taxon>
        <taxon>Viridiplantae</taxon>
        <taxon>Streptophyta</taxon>
        <taxon>Embryophyta</taxon>
        <taxon>Tracheophyta</taxon>
        <taxon>Spermatophyta</taxon>
        <taxon>Magnoliopsida</taxon>
        <taxon>eudicotyledons</taxon>
        <taxon>Gunneridae</taxon>
        <taxon>Pentapetalae</taxon>
        <taxon>rosids</taxon>
        <taxon>fabids</taxon>
        <taxon>Celastrales</taxon>
        <taxon>Celastraceae</taxon>
        <taxon>Tripterygium</taxon>
    </lineage>
</organism>
<evidence type="ECO:0000256" key="3">
    <source>
        <dbReference type="ARBA" id="ARBA00022884"/>
    </source>
</evidence>
<dbReference type="Proteomes" id="UP000593562">
    <property type="component" value="Unassembled WGS sequence"/>
</dbReference>
<dbReference type="SMART" id="SM00025">
    <property type="entry name" value="Pumilio"/>
    <property type="match status" value="8"/>
</dbReference>
<evidence type="ECO:0000256" key="6">
    <source>
        <dbReference type="SAM" id="MobiDB-lite"/>
    </source>
</evidence>
<dbReference type="InterPro" id="IPR033712">
    <property type="entry name" value="Pumilio_RNA-bd"/>
</dbReference>
<dbReference type="InterPro" id="IPR033133">
    <property type="entry name" value="PUM-HD"/>
</dbReference>
<evidence type="ECO:0000313" key="9">
    <source>
        <dbReference type="Proteomes" id="UP000593562"/>
    </source>
</evidence>
<evidence type="ECO:0000259" key="7">
    <source>
        <dbReference type="PROSITE" id="PS50303"/>
    </source>
</evidence>
<dbReference type="PROSITE" id="PS50302">
    <property type="entry name" value="PUM"/>
    <property type="match status" value="7"/>
</dbReference>
<evidence type="ECO:0000256" key="5">
    <source>
        <dbReference type="PROSITE-ProRule" id="PRU00317"/>
    </source>
</evidence>
<proteinExistence type="predicted"/>
<evidence type="ECO:0000256" key="1">
    <source>
        <dbReference type="ARBA" id="ARBA00022737"/>
    </source>
</evidence>
<dbReference type="Pfam" id="PF00806">
    <property type="entry name" value="PUF"/>
    <property type="match status" value="8"/>
</dbReference>
<feature type="repeat" description="Pumilio" evidence="5">
    <location>
        <begin position="602"/>
        <end position="638"/>
    </location>
</feature>
<dbReference type="GO" id="GO:0005737">
    <property type="term" value="C:cytoplasm"/>
    <property type="evidence" value="ECO:0007669"/>
    <property type="project" value="TreeGrafter"/>
</dbReference>
<evidence type="ECO:0000256" key="2">
    <source>
        <dbReference type="ARBA" id="ARBA00022845"/>
    </source>
</evidence>
<accession>A0A7J7BUD1</accession>
<feature type="repeat" description="Pumilio" evidence="5">
    <location>
        <begin position="527"/>
        <end position="566"/>
    </location>
</feature>
<evidence type="ECO:0000313" key="8">
    <source>
        <dbReference type="EMBL" id="KAF5725532.1"/>
    </source>
</evidence>
<dbReference type="OrthoDB" id="668540at2759"/>
<feature type="repeat" description="Pumilio" evidence="5">
    <location>
        <begin position="455"/>
        <end position="490"/>
    </location>
</feature>
<dbReference type="PANTHER" id="PTHR12537:SF147">
    <property type="entry name" value="PUMILIO HOMOLOG 12"/>
    <property type="match status" value="1"/>
</dbReference>
<dbReference type="EMBL" id="JAAARO010000023">
    <property type="protein sequence ID" value="KAF5725532.1"/>
    <property type="molecule type" value="Genomic_DNA"/>
</dbReference>
<keyword evidence="3" id="KW-0694">RNA-binding</keyword>
<reference evidence="8 9" key="1">
    <citation type="journal article" date="2020" name="Nat. Commun.">
        <title>Genome of Tripterygium wilfordii and identification of cytochrome P450 involved in triptolide biosynthesis.</title>
        <authorList>
            <person name="Tu L."/>
            <person name="Su P."/>
            <person name="Zhang Z."/>
            <person name="Gao L."/>
            <person name="Wang J."/>
            <person name="Hu T."/>
            <person name="Zhou J."/>
            <person name="Zhang Y."/>
            <person name="Zhao Y."/>
            <person name="Liu Y."/>
            <person name="Song Y."/>
            <person name="Tong Y."/>
            <person name="Lu Y."/>
            <person name="Yang J."/>
            <person name="Xu C."/>
            <person name="Jia M."/>
            <person name="Peters R.J."/>
            <person name="Huang L."/>
            <person name="Gao W."/>
        </authorList>
    </citation>
    <scope>NUCLEOTIDE SEQUENCE [LARGE SCALE GENOMIC DNA]</scope>
    <source>
        <strain evidence="9">cv. XIE 37</strain>
        <tissue evidence="8">Leaf</tissue>
    </source>
</reference>
<protein>
    <submittedName>
        <fullName evidence="8">Pumilio 12</fullName>
    </submittedName>
</protein>
<feature type="region of interest" description="Disordered" evidence="6">
    <location>
        <begin position="75"/>
        <end position="95"/>
    </location>
</feature>
<dbReference type="GO" id="GO:0006417">
    <property type="term" value="P:regulation of translation"/>
    <property type="evidence" value="ECO:0007669"/>
    <property type="project" value="UniProtKB-KW"/>
</dbReference>
<name>A0A7J7BUD1_TRIWF</name>
<comment type="function">
    <text evidence="4">Sequence-specific RNA-binding protein that regulates translation and mRNA stability by binding the 3'-UTR of target mRNAs.</text>
</comment>
<gene>
    <name evidence="8" type="ORF">HS088_TW23G00255</name>
</gene>
<evidence type="ECO:0000256" key="4">
    <source>
        <dbReference type="ARBA" id="ARBA00058490"/>
    </source>
</evidence>
<feature type="repeat" description="Pumilio" evidence="5">
    <location>
        <begin position="711"/>
        <end position="748"/>
    </location>
</feature>
<keyword evidence="2" id="KW-0810">Translation regulation</keyword>
<keyword evidence="9" id="KW-1185">Reference proteome</keyword>
<dbReference type="Gene3D" id="1.25.10.10">
    <property type="entry name" value="Leucine-rich Repeat Variant"/>
    <property type="match status" value="1"/>
</dbReference>
<dbReference type="AlphaFoldDB" id="A0A7J7BUD1"/>
<dbReference type="CDD" id="cd07920">
    <property type="entry name" value="Pumilio"/>
    <property type="match status" value="1"/>
</dbReference>
<feature type="repeat" description="Pumilio" evidence="5">
    <location>
        <begin position="639"/>
        <end position="674"/>
    </location>
</feature>
<dbReference type="PANTHER" id="PTHR12537">
    <property type="entry name" value="RNA BINDING PROTEIN PUMILIO-RELATED"/>
    <property type="match status" value="1"/>
</dbReference>
<dbReference type="PROSITE" id="PS50303">
    <property type="entry name" value="PUM_HD"/>
    <property type="match status" value="1"/>
</dbReference>
<dbReference type="SUPFAM" id="SSF48371">
    <property type="entry name" value="ARM repeat"/>
    <property type="match status" value="1"/>
</dbReference>
<comment type="caution">
    <text evidence="8">The sequence shown here is derived from an EMBL/GenBank/DDBJ whole genome shotgun (WGS) entry which is preliminary data.</text>
</comment>
<dbReference type="InterPro" id="IPR001313">
    <property type="entry name" value="Pumilio_RNA-bd_rpt"/>
</dbReference>
<keyword evidence="1" id="KW-0677">Repeat</keyword>
<sequence>MDGSRTELEFDDIEKLLCEIPNATYGNSHSEVSGVKRASLNDSLVSICENSCEGPFTEKLQNNERLDEGKLLVRRSRQSTSKRVQPEETNLPDDQSLTSAFTDLSLSERETITSLSPHLSNCKSSANNATFLDCRLPNSLENSICNMNSRVMTAPSFQSPNTVHHPLEELTMTKMGQQSSNLYNIEAQEFKKVPIGYYQPVDNLSAVFQPAHEVKGLHLLPNMPFPQVEPAMLSDQHQNFPDRQSLLPYLHSQQVIQPRFSWSNVEEEPYYRMHQQFLYMQQLHNQQFEAHHPLPANRSVPNRLSSRNLRQQRFEVPMTHQFERPHLEPFLNNYGVQRGLSQSTPLVSSSDYNAIRVFDKVARPNYPEKILTRSHGLNTLKAVKFGTVGGHESLNRGHQNGKFLSNGHFRHSLSTPNAGMFHLDSLDSWNWSPDTFDIRSTNMRPQILKYDSVDEMSGRIYHMAKDQNGCRLLQRKFSEGTPEDVEKIFLEIVDHIVELMTDPFGNYLVQKLLEVCSEDQHMKVLQAITRKAGDLIKISCDMHGTRAVQKVIETLTTPEQFSIIVSSLKPGIVTLMKNMNGNHVAQRCLQYLMPEYSEFLFEAATTNCVELATDRHGCCVLQKCLTYSEAEQRRQLVSEITSNALILCQDPFGNYVVQFVFELRLPWATEDILDQLDGNYGDLSMQKYSSNVVEKCLKYAGEENRDRIIRELIDTAHLDQIMQDPYGNYVIQAALHLSKGALHSALMDKIRPHVPVLRTSPYGKKVLSSNGLKK</sequence>
<feature type="repeat" description="Pumilio" evidence="5">
    <location>
        <begin position="675"/>
        <end position="710"/>
    </location>
</feature>
<dbReference type="InterPro" id="IPR011989">
    <property type="entry name" value="ARM-like"/>
</dbReference>
<dbReference type="FunFam" id="1.25.10.10:FF:000237">
    <property type="entry name" value="Pumilio homolog 9"/>
    <property type="match status" value="1"/>
</dbReference>
<feature type="repeat" description="Pumilio" evidence="5">
    <location>
        <begin position="491"/>
        <end position="526"/>
    </location>
</feature>
<dbReference type="InterPro" id="IPR016024">
    <property type="entry name" value="ARM-type_fold"/>
</dbReference>
<dbReference type="GO" id="GO:0003729">
    <property type="term" value="F:mRNA binding"/>
    <property type="evidence" value="ECO:0007669"/>
    <property type="project" value="TreeGrafter"/>
</dbReference>
<feature type="domain" description="PUM-HD" evidence="7">
    <location>
        <begin position="430"/>
        <end position="774"/>
    </location>
</feature>
<dbReference type="InParanoid" id="A0A7J7BUD1"/>